<dbReference type="Gene3D" id="2.60.120.1060">
    <property type="entry name" value="NPCBM/NEW2 domain"/>
    <property type="match status" value="1"/>
</dbReference>
<dbReference type="InterPro" id="IPR041233">
    <property type="entry name" value="Melibiase_C"/>
</dbReference>
<dbReference type="InterPro" id="IPR013783">
    <property type="entry name" value="Ig-like_fold"/>
</dbReference>
<keyword evidence="2 6" id="KW-0732">Signal</keyword>
<organism evidence="8 9">
    <name type="scientific">Mucilaginibacter boryungensis</name>
    <dbReference type="NCBI Taxonomy" id="768480"/>
    <lineage>
        <taxon>Bacteria</taxon>
        <taxon>Pseudomonadati</taxon>
        <taxon>Bacteroidota</taxon>
        <taxon>Sphingobacteriia</taxon>
        <taxon>Sphingobacteriales</taxon>
        <taxon>Sphingobacteriaceae</taxon>
        <taxon>Mucilaginibacter</taxon>
    </lineage>
</organism>
<dbReference type="Proteomes" id="UP000632774">
    <property type="component" value="Unassembled WGS sequence"/>
</dbReference>
<evidence type="ECO:0000256" key="5">
    <source>
        <dbReference type="RuleBase" id="RU361168"/>
    </source>
</evidence>
<dbReference type="Pfam" id="PF08305">
    <property type="entry name" value="NPCBM"/>
    <property type="match status" value="1"/>
</dbReference>
<evidence type="ECO:0000256" key="3">
    <source>
        <dbReference type="ARBA" id="ARBA00022801"/>
    </source>
</evidence>
<feature type="signal peptide" evidence="6">
    <location>
        <begin position="1"/>
        <end position="23"/>
    </location>
</feature>
<dbReference type="Gene3D" id="2.60.40.10">
    <property type="entry name" value="Immunoglobulins"/>
    <property type="match status" value="1"/>
</dbReference>
<proteinExistence type="inferred from homology"/>
<feature type="chain" id="PRO_5046896388" description="Alpha-galactosidase" evidence="6">
    <location>
        <begin position="24"/>
        <end position="652"/>
    </location>
</feature>
<evidence type="ECO:0000313" key="8">
    <source>
        <dbReference type="EMBL" id="MBE9665194.1"/>
    </source>
</evidence>
<dbReference type="Gene3D" id="2.60.40.1180">
    <property type="entry name" value="Golgi alpha-mannosidase II"/>
    <property type="match status" value="1"/>
</dbReference>
<evidence type="ECO:0000313" key="9">
    <source>
        <dbReference type="Proteomes" id="UP000632774"/>
    </source>
</evidence>
<dbReference type="InterPro" id="IPR017853">
    <property type="entry name" value="GH"/>
</dbReference>
<dbReference type="InterPro" id="IPR008979">
    <property type="entry name" value="Galactose-bd-like_sf"/>
</dbReference>
<protein>
    <recommendedName>
        <fullName evidence="5">Alpha-galactosidase</fullName>
        <ecNumber evidence="5">3.2.1.22</ecNumber>
    </recommendedName>
    <alternativeName>
        <fullName evidence="5">Melibiase</fullName>
    </alternativeName>
</protein>
<sequence>MKNHLLPRLLFTALCAMGLPVLAQQASPNVVWIDAMNLTEVEQGWGQVHAGKSVDGHPITLNNVVYAHGIGTHADGNIVITLHGAATRFSATVGVDDEATKEGSVVFTVLVDGKERVKTPVLKRGDTQVISIDVTGAKQLTLQLDDAGDGINNDHGDWADAKLELAPGARQKPEIVTTPATPPRYVHQAESEVPQIHGARIIGATPGRDFLFRIPATGKGPLSYGAANLPSGLKLNPATGIISGALKAAGTTRVILSARGPKGRATRELTIVGGEHKLALTPPMGWNSWNVWAGAVDEDKVKAAADEMISTGLAAHGYSYINIDDTWEAGRDDKGNILTNKKFPDMARLSGYIHKKGLRFGIYSSPGPQTCAGYTASYEHEDQDAASYAAWGVDYLKYDWCSYGRIAKDDHSLPALMKPYQVMGASLNKVNRDIVYSLCQYGMGEVWKWGADPSIGGNAWRTTGDIVDNWHSLRGIIESQAGHEVYAGPGHWNDPDMLMVGIVGFGKTHPTHLKPNEQILHISMWSLLAAPILIGCDMTKMDQFTLDLLANDETIDINQDPLGKAASRVVKDGNREVWARPLFDGTKAVGLVNMDNEPQKITVKWADLGLKAPQAVRDLWLHKNLGTINGSYTVEVPAHGCVLLKVKGVGRK</sequence>
<dbReference type="PANTHER" id="PTHR11452">
    <property type="entry name" value="ALPHA-GALACTOSIDASE/ALPHA-N-ACETYLGALACTOSAMINIDASE"/>
    <property type="match status" value="1"/>
</dbReference>
<dbReference type="Pfam" id="PF17801">
    <property type="entry name" value="Melibiase_C"/>
    <property type="match status" value="1"/>
</dbReference>
<comment type="caution">
    <text evidence="8">The sequence shown here is derived from an EMBL/GenBank/DDBJ whole genome shotgun (WGS) entry which is preliminary data.</text>
</comment>
<keyword evidence="3 5" id="KW-0378">Hydrolase</keyword>
<dbReference type="InterPro" id="IPR013780">
    <property type="entry name" value="Glyco_hydro_b"/>
</dbReference>
<dbReference type="InterPro" id="IPR013222">
    <property type="entry name" value="Glyco_hyd_98_carb-bd"/>
</dbReference>
<dbReference type="SUPFAM" id="SSF51445">
    <property type="entry name" value="(Trans)glycosidases"/>
    <property type="match status" value="1"/>
</dbReference>
<gene>
    <name evidence="8" type="ORF">IRJ18_02390</name>
</gene>
<dbReference type="Pfam" id="PF05345">
    <property type="entry name" value="He_PIG"/>
    <property type="match status" value="1"/>
</dbReference>
<dbReference type="EMBL" id="JADFFM010000001">
    <property type="protein sequence ID" value="MBE9665194.1"/>
    <property type="molecule type" value="Genomic_DNA"/>
</dbReference>
<reference evidence="8 9" key="1">
    <citation type="submission" date="2020-10" db="EMBL/GenBank/DDBJ databases">
        <title>Mucilaginibacter mali sp. nov., isolated from rhizosphere soil of apple orchard.</title>
        <authorList>
            <person name="Lee J.-S."/>
            <person name="Kim H.S."/>
            <person name="Kim J.-S."/>
        </authorList>
    </citation>
    <scope>NUCLEOTIDE SEQUENCE [LARGE SCALE GENOMIC DNA]</scope>
    <source>
        <strain evidence="8 9">KCTC 23157</strain>
    </source>
</reference>
<dbReference type="InterPro" id="IPR038637">
    <property type="entry name" value="NPCBM_sf"/>
</dbReference>
<dbReference type="PROSITE" id="PS00512">
    <property type="entry name" value="ALPHA_GALACTOSIDASE"/>
    <property type="match status" value="1"/>
</dbReference>
<keyword evidence="9" id="KW-1185">Reference proteome</keyword>
<dbReference type="SUPFAM" id="SSF49313">
    <property type="entry name" value="Cadherin-like"/>
    <property type="match status" value="1"/>
</dbReference>
<dbReference type="PRINTS" id="PR00740">
    <property type="entry name" value="GLHYDRLASE27"/>
</dbReference>
<dbReference type="SUPFAM" id="SSF51011">
    <property type="entry name" value="Glycosyl hydrolase domain"/>
    <property type="match status" value="1"/>
</dbReference>
<evidence type="ECO:0000256" key="2">
    <source>
        <dbReference type="ARBA" id="ARBA00022729"/>
    </source>
</evidence>
<accession>A0ABR9XDY3</accession>
<dbReference type="SUPFAM" id="SSF49785">
    <property type="entry name" value="Galactose-binding domain-like"/>
    <property type="match status" value="1"/>
</dbReference>
<dbReference type="SMART" id="SM00776">
    <property type="entry name" value="NPCBM"/>
    <property type="match status" value="1"/>
</dbReference>
<comment type="catalytic activity">
    <reaction evidence="5">
        <text>Hydrolysis of terminal, non-reducing alpha-D-galactose residues in alpha-D-galactosides, including galactose oligosaccharides, galactomannans and galactolipids.</text>
        <dbReference type="EC" id="3.2.1.22"/>
    </reaction>
</comment>
<evidence type="ECO:0000256" key="4">
    <source>
        <dbReference type="ARBA" id="ARBA00023295"/>
    </source>
</evidence>
<dbReference type="PANTHER" id="PTHR11452:SF75">
    <property type="entry name" value="ALPHA-GALACTOSIDASE MEL1"/>
    <property type="match status" value="1"/>
</dbReference>
<evidence type="ECO:0000256" key="6">
    <source>
        <dbReference type="SAM" id="SignalP"/>
    </source>
</evidence>
<evidence type="ECO:0000256" key="1">
    <source>
        <dbReference type="ARBA" id="ARBA00009743"/>
    </source>
</evidence>
<dbReference type="InterPro" id="IPR002241">
    <property type="entry name" value="Glyco_hydro_27"/>
</dbReference>
<dbReference type="InterPro" id="IPR000111">
    <property type="entry name" value="Glyco_hydro_27/36_CS"/>
</dbReference>
<dbReference type="Pfam" id="PF16499">
    <property type="entry name" value="Melibiase_2"/>
    <property type="match status" value="1"/>
</dbReference>
<dbReference type="CDD" id="cd14792">
    <property type="entry name" value="GH27"/>
    <property type="match status" value="1"/>
</dbReference>
<dbReference type="Gene3D" id="3.20.20.70">
    <property type="entry name" value="Aldolase class I"/>
    <property type="match status" value="1"/>
</dbReference>
<evidence type="ECO:0000259" key="7">
    <source>
        <dbReference type="SMART" id="SM00776"/>
    </source>
</evidence>
<dbReference type="InterPro" id="IPR013785">
    <property type="entry name" value="Aldolase_TIM"/>
</dbReference>
<feature type="domain" description="Glycosyl hydrolase family 98 putative carbohydrate-binding module" evidence="7">
    <location>
        <begin position="27"/>
        <end position="165"/>
    </location>
</feature>
<dbReference type="EC" id="3.2.1.22" evidence="5"/>
<name>A0ABR9XDY3_9SPHI</name>
<dbReference type="RefSeq" id="WP_194104601.1">
    <property type="nucleotide sequence ID" value="NZ_JADFFM010000001.1"/>
</dbReference>
<comment type="similarity">
    <text evidence="1 5">Belongs to the glycosyl hydrolase 27 family.</text>
</comment>
<keyword evidence="4 5" id="KW-0326">Glycosidase</keyword>
<keyword evidence="5" id="KW-1015">Disulfide bond</keyword>
<dbReference type="InterPro" id="IPR015919">
    <property type="entry name" value="Cadherin-like_sf"/>
</dbReference>